<dbReference type="SUPFAM" id="SSF57845">
    <property type="entry name" value="B-box zinc-binding domain"/>
    <property type="match status" value="1"/>
</dbReference>
<reference evidence="22" key="2">
    <citation type="submission" date="2025-08" db="UniProtKB">
        <authorList>
            <consortium name="Ensembl"/>
        </authorList>
    </citation>
    <scope>IDENTIFICATION</scope>
    <source>
        <strain evidence="22">Isolate ISIS603380</strain>
    </source>
</reference>
<dbReference type="Gene3D" id="3.30.160.60">
    <property type="entry name" value="Classic Zinc Finger"/>
    <property type="match status" value="1"/>
</dbReference>
<proteinExistence type="predicted"/>
<dbReference type="FunCoup" id="G3SQ51">
    <property type="interactions" value="8"/>
</dbReference>
<feature type="domain" description="B box-type" evidence="20">
    <location>
        <begin position="92"/>
        <end position="133"/>
    </location>
</feature>
<evidence type="ECO:0000256" key="8">
    <source>
        <dbReference type="ARBA" id="ARBA00022679"/>
    </source>
</evidence>
<keyword evidence="6" id="KW-0963">Cytoplasm</keyword>
<evidence type="ECO:0000313" key="22">
    <source>
        <dbReference type="Ensembl" id="ENSLAFP00000001898.3"/>
    </source>
</evidence>
<keyword evidence="13" id="KW-0391">Immunity</keyword>
<dbReference type="InterPro" id="IPR050143">
    <property type="entry name" value="TRIM/RBCC"/>
</dbReference>
<dbReference type="GO" id="GO:0008270">
    <property type="term" value="F:zinc ion binding"/>
    <property type="evidence" value="ECO:0007669"/>
    <property type="project" value="UniProtKB-KW"/>
</dbReference>
<evidence type="ECO:0000256" key="15">
    <source>
        <dbReference type="ARBA" id="ARBA00073071"/>
    </source>
</evidence>
<evidence type="ECO:0000256" key="12">
    <source>
        <dbReference type="ARBA" id="ARBA00022833"/>
    </source>
</evidence>
<evidence type="ECO:0000256" key="4">
    <source>
        <dbReference type="ARBA" id="ARBA00004906"/>
    </source>
</evidence>
<dbReference type="eggNOG" id="KOG2177">
    <property type="taxonomic scope" value="Eukaryota"/>
</dbReference>
<reference evidence="22 23" key="1">
    <citation type="submission" date="2009-06" db="EMBL/GenBank/DDBJ databases">
        <title>The Genome Sequence of Loxodonta africana (African elephant).</title>
        <authorList>
            <person name="Di Palma F."/>
            <person name="Heiman D."/>
            <person name="Young S."/>
            <person name="Johnson J."/>
            <person name="Lander E.S."/>
            <person name="Lindblad-Toh K."/>
        </authorList>
    </citation>
    <scope>NUCLEOTIDE SEQUENCE [LARGE SCALE GENOMIC DNA]</scope>
    <source>
        <strain evidence="22 23">Isolate ISIS603380</strain>
    </source>
</reference>
<keyword evidence="18" id="KW-0175">Coiled coil</keyword>
<dbReference type="InParanoid" id="G3SQ51"/>
<dbReference type="CDD" id="cd15815">
    <property type="entry name" value="SPRY_PRY_TRIM38"/>
    <property type="match status" value="1"/>
</dbReference>
<dbReference type="InterPro" id="IPR000315">
    <property type="entry name" value="Znf_B-box"/>
</dbReference>
<dbReference type="GO" id="GO:0045087">
    <property type="term" value="P:innate immune response"/>
    <property type="evidence" value="ECO:0007669"/>
    <property type="project" value="UniProtKB-KW"/>
</dbReference>
<evidence type="ECO:0000256" key="18">
    <source>
        <dbReference type="SAM" id="Coils"/>
    </source>
</evidence>
<dbReference type="FunFam" id="2.60.120.920:FF:000072">
    <property type="entry name" value="Tripartite motif containing 38"/>
    <property type="match status" value="1"/>
</dbReference>
<evidence type="ECO:0000256" key="14">
    <source>
        <dbReference type="ARBA" id="ARBA00066102"/>
    </source>
</evidence>
<evidence type="ECO:0000259" key="20">
    <source>
        <dbReference type="PROSITE" id="PS50119"/>
    </source>
</evidence>
<keyword evidence="9" id="KW-0479">Metal-binding</keyword>
<dbReference type="Gene3D" id="2.60.120.920">
    <property type="match status" value="1"/>
</dbReference>
<dbReference type="InterPro" id="IPR013320">
    <property type="entry name" value="ConA-like_dom_sf"/>
</dbReference>
<evidence type="ECO:0000313" key="23">
    <source>
        <dbReference type="Proteomes" id="UP000007646"/>
    </source>
</evidence>
<dbReference type="PROSITE" id="PS50188">
    <property type="entry name" value="B302_SPRY"/>
    <property type="match status" value="1"/>
</dbReference>
<evidence type="ECO:0000256" key="16">
    <source>
        <dbReference type="ARBA" id="ARBA00076822"/>
    </source>
</evidence>
<comment type="pathway">
    <text evidence="3">Protein modification; protein sumoylation.</text>
</comment>
<dbReference type="InterPro" id="IPR003879">
    <property type="entry name" value="Butyrophylin_SPRY"/>
</dbReference>
<evidence type="ECO:0000256" key="9">
    <source>
        <dbReference type="ARBA" id="ARBA00022723"/>
    </source>
</evidence>
<evidence type="ECO:0000256" key="7">
    <source>
        <dbReference type="ARBA" id="ARBA00022588"/>
    </source>
</evidence>
<dbReference type="InterPro" id="IPR043136">
    <property type="entry name" value="B30.2/SPRY_sf"/>
</dbReference>
<feature type="coiled-coil region" evidence="18">
    <location>
        <begin position="137"/>
        <end position="182"/>
    </location>
</feature>
<dbReference type="InterPro" id="IPR013083">
    <property type="entry name" value="Znf_RING/FYVE/PHD"/>
</dbReference>
<evidence type="ECO:0000256" key="6">
    <source>
        <dbReference type="ARBA" id="ARBA00022490"/>
    </source>
</evidence>
<keyword evidence="10 17" id="KW-0863">Zinc-finger</keyword>
<dbReference type="PROSITE" id="PS00518">
    <property type="entry name" value="ZF_RING_1"/>
    <property type="match status" value="1"/>
</dbReference>
<dbReference type="SUPFAM" id="SSF57850">
    <property type="entry name" value="RING/U-box"/>
    <property type="match status" value="1"/>
</dbReference>
<dbReference type="SUPFAM" id="SSF49899">
    <property type="entry name" value="Concanavalin A-like lectins/glucanases"/>
    <property type="match status" value="1"/>
</dbReference>
<dbReference type="AlphaFoldDB" id="G3SQ51"/>
<dbReference type="STRING" id="9785.ENSLAFP00000001898"/>
<evidence type="ECO:0000256" key="5">
    <source>
        <dbReference type="ARBA" id="ARBA00012483"/>
    </source>
</evidence>
<keyword evidence="8" id="KW-0808">Transferase</keyword>
<dbReference type="Gene3D" id="3.30.40.10">
    <property type="entry name" value="Zinc/RING finger domain, C3HC4 (zinc finger)"/>
    <property type="match status" value="1"/>
</dbReference>
<dbReference type="PROSITE" id="PS50089">
    <property type="entry name" value="ZF_RING_2"/>
    <property type="match status" value="1"/>
</dbReference>
<accession>G3SQ51</accession>
<keyword evidence="12" id="KW-0862">Zinc</keyword>
<dbReference type="EC" id="2.3.2.27" evidence="5"/>
<dbReference type="Pfam" id="PF13765">
    <property type="entry name" value="PRY"/>
    <property type="match status" value="1"/>
</dbReference>
<comment type="subunit">
    <text evidence="14">Interacts (via B30.2/SPRY domain) with TAB2 and TAB3.</text>
</comment>
<comment type="pathway">
    <text evidence="4">Protein modification; protein ubiquitination.</text>
</comment>
<evidence type="ECO:0000256" key="17">
    <source>
        <dbReference type="PROSITE-ProRule" id="PRU00024"/>
    </source>
</evidence>
<evidence type="ECO:0000256" key="1">
    <source>
        <dbReference type="ARBA" id="ARBA00000900"/>
    </source>
</evidence>
<evidence type="ECO:0000256" key="11">
    <source>
        <dbReference type="ARBA" id="ARBA00022786"/>
    </source>
</evidence>
<dbReference type="PROSITE" id="PS50119">
    <property type="entry name" value="ZF_BBOX"/>
    <property type="match status" value="1"/>
</dbReference>
<evidence type="ECO:0000256" key="13">
    <source>
        <dbReference type="ARBA" id="ARBA00022859"/>
    </source>
</evidence>
<organism evidence="22 23">
    <name type="scientific">Loxodonta africana</name>
    <name type="common">African elephant</name>
    <dbReference type="NCBI Taxonomy" id="9785"/>
    <lineage>
        <taxon>Eukaryota</taxon>
        <taxon>Metazoa</taxon>
        <taxon>Chordata</taxon>
        <taxon>Craniata</taxon>
        <taxon>Vertebrata</taxon>
        <taxon>Euteleostomi</taxon>
        <taxon>Mammalia</taxon>
        <taxon>Eutheria</taxon>
        <taxon>Afrotheria</taxon>
        <taxon>Proboscidea</taxon>
        <taxon>Elephantidae</taxon>
        <taxon>Loxodonta</taxon>
    </lineage>
</organism>
<gene>
    <name evidence="22" type="primary">TRIM38</name>
</gene>
<evidence type="ECO:0000256" key="10">
    <source>
        <dbReference type="ARBA" id="ARBA00022771"/>
    </source>
</evidence>
<dbReference type="InterPro" id="IPR001841">
    <property type="entry name" value="Znf_RING"/>
</dbReference>
<comment type="catalytic activity">
    <reaction evidence="1">
        <text>S-ubiquitinyl-[E2 ubiquitin-conjugating enzyme]-L-cysteine + [acceptor protein]-L-lysine = [E2 ubiquitin-conjugating enzyme]-L-cysteine + N(6)-ubiquitinyl-[acceptor protein]-L-lysine.</text>
        <dbReference type="EC" id="2.3.2.27"/>
    </reaction>
</comment>
<dbReference type="InterPro" id="IPR035790">
    <property type="entry name" value="SPRY/PRY_TRIM38"/>
</dbReference>
<dbReference type="CDD" id="cd19761">
    <property type="entry name" value="Bbox2_TRIM5-like"/>
    <property type="match status" value="1"/>
</dbReference>
<dbReference type="GO" id="GO:0061630">
    <property type="term" value="F:ubiquitin protein ligase activity"/>
    <property type="evidence" value="ECO:0007669"/>
    <property type="project" value="UniProtKB-EC"/>
</dbReference>
<dbReference type="Proteomes" id="UP000007646">
    <property type="component" value="Unassembled WGS sequence"/>
</dbReference>
<dbReference type="Ensembl" id="ENSLAFT00000002272.3">
    <property type="protein sequence ID" value="ENSLAFP00000001898.3"/>
    <property type="gene ID" value="ENSLAFG00000002272.3"/>
</dbReference>
<dbReference type="PRINTS" id="PR01407">
    <property type="entry name" value="BUTYPHLNCDUF"/>
</dbReference>
<feature type="domain" description="RING-type" evidence="19">
    <location>
        <begin position="20"/>
        <end position="67"/>
    </location>
</feature>
<keyword evidence="11" id="KW-0833">Ubl conjugation pathway</keyword>
<dbReference type="SMART" id="SM00184">
    <property type="entry name" value="RING"/>
    <property type="match status" value="1"/>
</dbReference>
<dbReference type="OMA" id="FRVYQHS"/>
<dbReference type="InterPro" id="IPR017907">
    <property type="entry name" value="Znf_RING_CS"/>
</dbReference>
<keyword evidence="7" id="KW-0399">Innate immunity</keyword>
<dbReference type="SMART" id="SM00449">
    <property type="entry name" value="SPRY"/>
    <property type="match status" value="1"/>
</dbReference>
<dbReference type="SMART" id="SM00336">
    <property type="entry name" value="BBOX"/>
    <property type="match status" value="1"/>
</dbReference>
<dbReference type="Pfam" id="PF00643">
    <property type="entry name" value="zf-B_box"/>
    <property type="match status" value="1"/>
</dbReference>
<dbReference type="GO" id="GO:0005737">
    <property type="term" value="C:cytoplasm"/>
    <property type="evidence" value="ECO:0007669"/>
    <property type="project" value="UniProtKB-SubCell"/>
</dbReference>
<protein>
    <recommendedName>
        <fullName evidence="15">E3 ubiquitin-protein ligase TRIM38</fullName>
        <ecNumber evidence="5">2.3.2.27</ecNumber>
    </recommendedName>
    <alternativeName>
        <fullName evidence="16">Tripartite motif-containing protein 38</fullName>
    </alternativeName>
</protein>
<evidence type="ECO:0000256" key="2">
    <source>
        <dbReference type="ARBA" id="ARBA00004496"/>
    </source>
</evidence>
<name>G3SQ51_LOXAF</name>
<dbReference type="InterPro" id="IPR006574">
    <property type="entry name" value="PRY"/>
</dbReference>
<sequence length="469" mass="54042">LIKAMASATPAKKMREEATCSICLNLMADPVSISCGHSYCHLCIVGFFENIRHMKPQEEKFLCPQCRAPFKTASVRPNKQLGSLIEAIKEMNCEMVCEEHGEQLHLFCEDEGQLICWRCERAPQHKGHTTALVEDVSQGYKEKLEKVVTNLRQLNDECVNLKVLMTKQINEWKEKIEAQRKKIQSDFQNLQIFLHEEEKLCLWKLEREEEQTLRRLKDNDESLELKSCELMSYILDLEDKCQGSPQELLQDVKDTLKRSWAVKLETPEPISLELNNMYNVPELYFDVKKMLRSHQVNVTLDPDTAHRELILSEDRRQVTRGCSQDNLDTSSKRFSAFPCVLGCEGFTSGRHYFEVDVGEGTGWDLGVCIENVQRDKSMKQKPEFGFWTIRLCKKKGYIALTSLPVYLHLKEKPLVVGVLLDCEGGVVSFYNMTAGSHIFTFPKASFSDTLRPYFQVYQYSPLFLPPPDE</sequence>
<evidence type="ECO:0000259" key="19">
    <source>
        <dbReference type="PROSITE" id="PS50089"/>
    </source>
</evidence>
<dbReference type="Pfam" id="PF00622">
    <property type="entry name" value="SPRY"/>
    <property type="match status" value="1"/>
</dbReference>
<dbReference type="HOGENOM" id="CLU_013137_0_3_1"/>
<dbReference type="CDD" id="cd16600">
    <property type="entry name" value="RING-HC_TRIM38_C-IV"/>
    <property type="match status" value="1"/>
</dbReference>
<dbReference type="PANTHER" id="PTHR24103">
    <property type="entry name" value="E3 UBIQUITIN-PROTEIN LIGASE TRIM"/>
    <property type="match status" value="1"/>
</dbReference>
<dbReference type="GO" id="GO:0043123">
    <property type="term" value="P:positive regulation of canonical NF-kappaB signal transduction"/>
    <property type="evidence" value="ECO:0007669"/>
    <property type="project" value="Ensembl"/>
</dbReference>
<keyword evidence="23" id="KW-1185">Reference proteome</keyword>
<comment type="subcellular location">
    <subcellularLocation>
        <location evidence="2">Cytoplasm</location>
    </subcellularLocation>
</comment>
<dbReference type="InterPro" id="IPR001870">
    <property type="entry name" value="B30.2/SPRY"/>
</dbReference>
<evidence type="ECO:0000256" key="3">
    <source>
        <dbReference type="ARBA" id="ARBA00004718"/>
    </source>
</evidence>
<dbReference type="InterPro" id="IPR003877">
    <property type="entry name" value="SPRY_dom"/>
</dbReference>
<dbReference type="GO" id="GO:0003713">
    <property type="term" value="F:transcription coactivator activity"/>
    <property type="evidence" value="ECO:0007669"/>
    <property type="project" value="Ensembl"/>
</dbReference>
<dbReference type="GO" id="GO:0046598">
    <property type="term" value="P:positive regulation of viral entry into host cell"/>
    <property type="evidence" value="ECO:0007669"/>
    <property type="project" value="Ensembl"/>
</dbReference>
<evidence type="ECO:0000259" key="21">
    <source>
        <dbReference type="PROSITE" id="PS50188"/>
    </source>
</evidence>
<feature type="domain" description="B30.2/SPRY" evidence="21">
    <location>
        <begin position="278"/>
        <end position="469"/>
    </location>
</feature>
<dbReference type="Pfam" id="PF15227">
    <property type="entry name" value="zf-C3HC4_4"/>
    <property type="match status" value="1"/>
</dbReference>
<dbReference type="GeneTree" id="ENSGT00940000160468"/>
<reference evidence="22" key="3">
    <citation type="submission" date="2025-09" db="UniProtKB">
        <authorList>
            <consortium name="Ensembl"/>
        </authorList>
    </citation>
    <scope>IDENTIFICATION</scope>
    <source>
        <strain evidence="22">Isolate ISIS603380</strain>
    </source>
</reference>
<dbReference type="SMART" id="SM00589">
    <property type="entry name" value="PRY"/>
    <property type="match status" value="1"/>
</dbReference>